<dbReference type="InterPro" id="IPR036081">
    <property type="entry name" value="Translin_sf"/>
</dbReference>
<dbReference type="PANTHER" id="PTHR10741">
    <property type="entry name" value="TRANSLIN AND TRANSLIN ASSOCIATED PROTEIN X"/>
    <property type="match status" value="1"/>
</dbReference>
<reference evidence="1 2" key="1">
    <citation type="submission" date="2018-12" db="EMBL/GenBank/DDBJ databases">
        <title>Genome Sequence of Candidatus Viridilinea halotolerans isolated from saline sulfide-rich spring.</title>
        <authorList>
            <person name="Grouzdev D.S."/>
            <person name="Burganskaya E.I."/>
            <person name="Krutkina M.S."/>
            <person name="Sukhacheva M.V."/>
            <person name="Gorlenko V.M."/>
        </authorList>
    </citation>
    <scope>NUCLEOTIDE SEQUENCE [LARGE SCALE GENOMIC DNA]</scope>
    <source>
        <strain evidence="1">Chok-6</strain>
    </source>
</reference>
<evidence type="ECO:0000313" key="2">
    <source>
        <dbReference type="Proteomes" id="UP000280307"/>
    </source>
</evidence>
<sequence>MTIETLVTACVVSIETSHAAREQAISASRALIRHCANSIRAAHRGEFAEAERLLGEAALFVAKIDAATAGKPDIRFAGYSQDALKEFVEANLVLAFLAEREPPSAATLGVESAAYLNGLAEAASELRRTILDGLRRGEVARGEALLQIMDDVYSALITVDYPDAVTGGLRRTTDALRAVVERTRGDMTAALRQDQLTAAMRELERHLTQRT</sequence>
<evidence type="ECO:0000313" key="1">
    <source>
        <dbReference type="EMBL" id="RRR77751.1"/>
    </source>
</evidence>
<dbReference type="Proteomes" id="UP000280307">
    <property type="component" value="Unassembled WGS sequence"/>
</dbReference>
<name>A0A426UAT0_9CHLR</name>
<dbReference type="GO" id="GO:0043565">
    <property type="term" value="F:sequence-specific DNA binding"/>
    <property type="evidence" value="ECO:0007669"/>
    <property type="project" value="InterPro"/>
</dbReference>
<proteinExistence type="predicted"/>
<dbReference type="EMBL" id="RSAS01000048">
    <property type="protein sequence ID" value="RRR77751.1"/>
    <property type="molecule type" value="Genomic_DNA"/>
</dbReference>
<dbReference type="NCBIfam" id="NF011160">
    <property type="entry name" value="PRK14562.1-5"/>
    <property type="match status" value="1"/>
</dbReference>
<dbReference type="Gene3D" id="1.20.58.2140">
    <property type="match status" value="1"/>
</dbReference>
<dbReference type="CDD" id="cd14820">
    <property type="entry name" value="TRAX"/>
    <property type="match status" value="1"/>
</dbReference>
<dbReference type="SUPFAM" id="SSF74784">
    <property type="entry name" value="Translin"/>
    <property type="match status" value="1"/>
</dbReference>
<accession>A0A426UAT0</accession>
<comment type="caution">
    <text evidence="1">The sequence shown here is derived from an EMBL/GenBank/DDBJ whole genome shotgun (WGS) entry which is preliminary data.</text>
</comment>
<dbReference type="AlphaFoldDB" id="A0A426UAT0"/>
<gene>
    <name evidence="1" type="ORF">EI684_01140</name>
</gene>
<dbReference type="InterPro" id="IPR002848">
    <property type="entry name" value="Translin_fam"/>
</dbReference>
<organism evidence="1 2">
    <name type="scientific">Candidatus Viridilinea halotolerans</name>
    <dbReference type="NCBI Taxonomy" id="2491704"/>
    <lineage>
        <taxon>Bacteria</taxon>
        <taxon>Bacillati</taxon>
        <taxon>Chloroflexota</taxon>
        <taxon>Chloroflexia</taxon>
        <taxon>Chloroflexales</taxon>
        <taxon>Chloroflexineae</taxon>
        <taxon>Oscillochloridaceae</taxon>
        <taxon>Candidatus Viridilinea</taxon>
    </lineage>
</organism>
<protein>
    <submittedName>
        <fullName evidence="1">Haloacid dehalogenase</fullName>
    </submittedName>
</protein>